<evidence type="ECO:0000313" key="2">
    <source>
        <dbReference type="EMBL" id="MDG3015609.1"/>
    </source>
</evidence>
<organism evidence="2 3">
    <name type="scientific">Speluncibacter jeojiensis</name>
    <dbReference type="NCBI Taxonomy" id="2710754"/>
    <lineage>
        <taxon>Bacteria</taxon>
        <taxon>Bacillati</taxon>
        <taxon>Actinomycetota</taxon>
        <taxon>Actinomycetes</taxon>
        <taxon>Mycobacteriales</taxon>
        <taxon>Speluncibacteraceae</taxon>
        <taxon>Speluncibacter</taxon>
    </lineage>
</organism>
<dbReference type="AlphaFoldDB" id="A0A9X4M0A1"/>
<gene>
    <name evidence="2" type="ORF">NVS88_13695</name>
</gene>
<dbReference type="GO" id="GO:0016020">
    <property type="term" value="C:membrane"/>
    <property type="evidence" value="ECO:0007669"/>
    <property type="project" value="TreeGrafter"/>
</dbReference>
<evidence type="ECO:0000313" key="3">
    <source>
        <dbReference type="Proteomes" id="UP001152755"/>
    </source>
</evidence>
<dbReference type="PANTHER" id="PTHR43798:SF33">
    <property type="entry name" value="HYDROLASE, PUTATIVE (AFU_ORTHOLOGUE AFUA_2G14860)-RELATED"/>
    <property type="match status" value="1"/>
</dbReference>
<dbReference type="PRINTS" id="PR00111">
    <property type="entry name" value="ABHYDROLASE"/>
</dbReference>
<dbReference type="InterPro" id="IPR000639">
    <property type="entry name" value="Epox_hydrolase-like"/>
</dbReference>
<dbReference type="Gene3D" id="3.40.50.1820">
    <property type="entry name" value="alpha/beta hydrolase"/>
    <property type="match status" value="1"/>
</dbReference>
<proteinExistence type="predicted"/>
<dbReference type="InterPro" id="IPR000073">
    <property type="entry name" value="AB_hydrolase_1"/>
</dbReference>
<dbReference type="RefSeq" id="WP_277830055.1">
    <property type="nucleotide sequence ID" value="NZ_JAAIVF010000001.1"/>
</dbReference>
<dbReference type="InterPro" id="IPR050266">
    <property type="entry name" value="AB_hydrolase_sf"/>
</dbReference>
<keyword evidence="2" id="KW-0378">Hydrolase</keyword>
<accession>A0A9X4M0A1</accession>
<comment type="caution">
    <text evidence="2">The sequence shown here is derived from an EMBL/GenBank/DDBJ whole genome shotgun (WGS) entry which is preliminary data.</text>
</comment>
<dbReference type="PRINTS" id="PR00412">
    <property type="entry name" value="EPOXHYDRLASE"/>
</dbReference>
<reference evidence="2" key="1">
    <citation type="submission" date="2022-08" db="EMBL/GenBank/DDBJ databases">
        <title>Genome analysis of Corynebacteriales strain.</title>
        <authorList>
            <person name="Lee S.D."/>
        </authorList>
    </citation>
    <scope>NUCLEOTIDE SEQUENCE</scope>
    <source>
        <strain evidence="2">D3-21</strain>
    </source>
</reference>
<dbReference type="SUPFAM" id="SSF53474">
    <property type="entry name" value="alpha/beta-Hydrolases"/>
    <property type="match status" value="1"/>
</dbReference>
<dbReference type="EMBL" id="JANRHA010000008">
    <property type="protein sequence ID" value="MDG3015609.1"/>
    <property type="molecule type" value="Genomic_DNA"/>
</dbReference>
<dbReference type="GO" id="GO:0016787">
    <property type="term" value="F:hydrolase activity"/>
    <property type="evidence" value="ECO:0007669"/>
    <property type="project" value="UniProtKB-KW"/>
</dbReference>
<protein>
    <submittedName>
        <fullName evidence="2">Alpha/beta fold hydrolase</fullName>
    </submittedName>
</protein>
<dbReference type="Pfam" id="PF00561">
    <property type="entry name" value="Abhydrolase_1"/>
    <property type="match status" value="1"/>
</dbReference>
<dbReference type="Proteomes" id="UP001152755">
    <property type="component" value="Unassembled WGS sequence"/>
</dbReference>
<dbReference type="InterPro" id="IPR029058">
    <property type="entry name" value="AB_hydrolase_fold"/>
</dbReference>
<name>A0A9X4M0A1_9ACTN</name>
<evidence type="ECO:0000259" key="1">
    <source>
        <dbReference type="Pfam" id="PF00561"/>
    </source>
</evidence>
<dbReference type="PANTHER" id="PTHR43798">
    <property type="entry name" value="MONOACYLGLYCEROL LIPASE"/>
    <property type="match status" value="1"/>
</dbReference>
<feature type="domain" description="AB hydrolase-1" evidence="1">
    <location>
        <begin position="24"/>
        <end position="121"/>
    </location>
</feature>
<keyword evidence="3" id="KW-1185">Reference proteome</keyword>
<sequence>MITQKHLDLHGDQLAYRIGGDGEPLLFIHGMVGSSRAWRYVMPRLADRHLVLAPDLPGHGSSGKPRGDYSLGAFAAALRDMLDRLGIERVTVVGHSLGGGVAMQLAYQHPELCERLVLISSGGLGREVNWLLRLMAVPGSEAALAAMTSPAVRLCGGAVRDWLGSRGVRAERADESWRALMSLSGTESRRAFLRTLRSVVDPGGQAVSALDRLYLTAGLPVQVIWGAGDPIIPVDHAFAARDQLAGSKLSVLDGVGHFPHVEAPDTVAGLIDRFVSATPAGGQASVRHARGQLRTVVGEAALTAS</sequence>